<feature type="domain" description="RRM" evidence="4">
    <location>
        <begin position="174"/>
        <end position="247"/>
    </location>
</feature>
<dbReference type="RefSeq" id="XP_001327478.1">
    <property type="nucleotide sequence ID" value="XM_001327443.1"/>
</dbReference>
<dbReference type="PANTHER" id="PTHR23189">
    <property type="entry name" value="RNA RECOGNITION MOTIF-CONTAINING"/>
    <property type="match status" value="1"/>
</dbReference>
<evidence type="ECO:0000313" key="6">
    <source>
        <dbReference type="Proteomes" id="UP000001542"/>
    </source>
</evidence>
<dbReference type="InterPro" id="IPR012677">
    <property type="entry name" value="Nucleotide-bd_a/b_plait_sf"/>
</dbReference>
<dbReference type="KEGG" id="tva:4773255"/>
<dbReference type="InterPro" id="IPR000504">
    <property type="entry name" value="RRM_dom"/>
</dbReference>
<feature type="compositionally biased region" description="Low complexity" evidence="3">
    <location>
        <begin position="57"/>
        <end position="75"/>
    </location>
</feature>
<dbReference type="PROSITE" id="PS50102">
    <property type="entry name" value="RRM"/>
    <property type="match status" value="2"/>
</dbReference>
<reference evidence="5" key="2">
    <citation type="journal article" date="2007" name="Science">
        <title>Draft genome sequence of the sexually transmitted pathogen Trichomonas vaginalis.</title>
        <authorList>
            <person name="Carlton J.M."/>
            <person name="Hirt R.P."/>
            <person name="Silva J.C."/>
            <person name="Delcher A.L."/>
            <person name="Schatz M."/>
            <person name="Zhao Q."/>
            <person name="Wortman J.R."/>
            <person name="Bidwell S.L."/>
            <person name="Alsmark U.C.M."/>
            <person name="Besteiro S."/>
            <person name="Sicheritz-Ponten T."/>
            <person name="Noel C.J."/>
            <person name="Dacks J.B."/>
            <person name="Foster P.G."/>
            <person name="Simillion C."/>
            <person name="Van de Peer Y."/>
            <person name="Miranda-Saavedra D."/>
            <person name="Barton G.J."/>
            <person name="Westrop G.D."/>
            <person name="Mueller S."/>
            <person name="Dessi D."/>
            <person name="Fiori P.L."/>
            <person name="Ren Q."/>
            <person name="Paulsen I."/>
            <person name="Zhang H."/>
            <person name="Bastida-Corcuera F.D."/>
            <person name="Simoes-Barbosa A."/>
            <person name="Brown M.T."/>
            <person name="Hayes R.D."/>
            <person name="Mukherjee M."/>
            <person name="Okumura C.Y."/>
            <person name="Schneider R."/>
            <person name="Smith A.J."/>
            <person name="Vanacova S."/>
            <person name="Villalvazo M."/>
            <person name="Haas B.J."/>
            <person name="Pertea M."/>
            <person name="Feldblyum T.V."/>
            <person name="Utterback T.R."/>
            <person name="Shu C.L."/>
            <person name="Osoegawa K."/>
            <person name="de Jong P.J."/>
            <person name="Hrdy I."/>
            <person name="Horvathova L."/>
            <person name="Zubacova Z."/>
            <person name="Dolezal P."/>
            <person name="Malik S.B."/>
            <person name="Logsdon J.M. Jr."/>
            <person name="Henze K."/>
            <person name="Gupta A."/>
            <person name="Wang C.C."/>
            <person name="Dunne R.L."/>
            <person name="Upcroft J.A."/>
            <person name="Upcroft P."/>
            <person name="White O."/>
            <person name="Salzberg S.L."/>
            <person name="Tang P."/>
            <person name="Chiu C.-H."/>
            <person name="Lee Y.-S."/>
            <person name="Embley T.M."/>
            <person name="Coombs G.H."/>
            <person name="Mottram J.C."/>
            <person name="Tachezy J."/>
            <person name="Fraser-Liggett C.M."/>
            <person name="Johnson P.J."/>
        </authorList>
    </citation>
    <scope>NUCLEOTIDE SEQUENCE [LARGE SCALE GENOMIC DNA]</scope>
    <source>
        <strain evidence="5">G3</strain>
    </source>
</reference>
<gene>
    <name evidence="5" type="ORF">TVAG_393980</name>
</gene>
<evidence type="ECO:0000313" key="5">
    <source>
        <dbReference type="EMBL" id="EAY15255.1"/>
    </source>
</evidence>
<evidence type="ECO:0000256" key="2">
    <source>
        <dbReference type="PROSITE-ProRule" id="PRU00176"/>
    </source>
</evidence>
<reference evidence="5" key="1">
    <citation type="submission" date="2006-10" db="EMBL/GenBank/DDBJ databases">
        <authorList>
            <person name="Amadeo P."/>
            <person name="Zhao Q."/>
            <person name="Wortman J."/>
            <person name="Fraser-Liggett C."/>
            <person name="Carlton J."/>
        </authorList>
    </citation>
    <scope>NUCLEOTIDE SEQUENCE</scope>
    <source>
        <strain evidence="5">G3</strain>
    </source>
</reference>
<dbReference type="AlphaFoldDB" id="A2DWB5"/>
<evidence type="ECO:0000256" key="1">
    <source>
        <dbReference type="ARBA" id="ARBA00022884"/>
    </source>
</evidence>
<organism evidence="5 6">
    <name type="scientific">Trichomonas vaginalis (strain ATCC PRA-98 / G3)</name>
    <dbReference type="NCBI Taxonomy" id="412133"/>
    <lineage>
        <taxon>Eukaryota</taxon>
        <taxon>Metamonada</taxon>
        <taxon>Parabasalia</taxon>
        <taxon>Trichomonadida</taxon>
        <taxon>Trichomonadidae</taxon>
        <taxon>Trichomonas</taxon>
    </lineage>
</organism>
<dbReference type="GO" id="GO:0005829">
    <property type="term" value="C:cytosol"/>
    <property type="evidence" value="ECO:0000318"/>
    <property type="project" value="GO_Central"/>
</dbReference>
<evidence type="ECO:0000256" key="3">
    <source>
        <dbReference type="SAM" id="MobiDB-lite"/>
    </source>
</evidence>
<dbReference type="Gene3D" id="3.30.70.330">
    <property type="match status" value="2"/>
</dbReference>
<dbReference type="SMART" id="SM00360">
    <property type="entry name" value="RRM"/>
    <property type="match status" value="2"/>
</dbReference>
<dbReference type="VEuPathDB" id="TrichDB:TVAGG3_0279420"/>
<dbReference type="Proteomes" id="UP000001542">
    <property type="component" value="Unassembled WGS sequence"/>
</dbReference>
<dbReference type="eggNOG" id="KOG4660">
    <property type="taxonomic scope" value="Eukaryota"/>
</dbReference>
<dbReference type="SUPFAM" id="SSF54928">
    <property type="entry name" value="RNA-binding domain, RBD"/>
    <property type="match status" value="1"/>
</dbReference>
<evidence type="ECO:0000259" key="4">
    <source>
        <dbReference type="PROSITE" id="PS50102"/>
    </source>
</evidence>
<feature type="domain" description="RRM" evidence="4">
    <location>
        <begin position="88"/>
        <end position="161"/>
    </location>
</feature>
<dbReference type="GO" id="GO:0003730">
    <property type="term" value="F:mRNA 3'-UTR binding"/>
    <property type="evidence" value="ECO:0000318"/>
    <property type="project" value="GO_Central"/>
</dbReference>
<keyword evidence="6" id="KW-1185">Reference proteome</keyword>
<dbReference type="GO" id="GO:0005634">
    <property type="term" value="C:nucleus"/>
    <property type="evidence" value="ECO:0000318"/>
    <property type="project" value="GO_Central"/>
</dbReference>
<accession>A2DWB5</accession>
<sequence length="260" mass="28934">MSKFMSSAEHNSWIDFLATPPNMMGTPPSQLPGDLFSNFEPAPSPILFEPPLQNFLNSSAPQNASPPSTKQTYTPQQQYPEYGELENRTLAVSNANPETTEEEIMAVFNTHRGVKQVDMSKISEGYFTVEYYDIRSATSSKLLYNGSTLKGKTINVSYAPLPIILDPKKPPNNGTIVIFHLPAGITDDQIITIFGQFGEIRQIRGTPTKTQQRFVEYFDTRHAEAALLSMSGKYVMGARVSIEFSLPGGFRRGIQKVEKN</sequence>
<dbReference type="GO" id="GO:1990904">
    <property type="term" value="C:ribonucleoprotein complex"/>
    <property type="evidence" value="ECO:0000318"/>
    <property type="project" value="GO_Central"/>
</dbReference>
<dbReference type="OrthoDB" id="439808at2759"/>
<dbReference type="EMBL" id="DS113258">
    <property type="protein sequence ID" value="EAY15255.1"/>
    <property type="molecule type" value="Genomic_DNA"/>
</dbReference>
<protein>
    <recommendedName>
        <fullName evidence="4">RRM domain-containing protein</fullName>
    </recommendedName>
</protein>
<dbReference type="GO" id="GO:0008266">
    <property type="term" value="F:poly(U) RNA binding"/>
    <property type="evidence" value="ECO:0000318"/>
    <property type="project" value="GO_Central"/>
</dbReference>
<dbReference type="STRING" id="5722.A2DWB5"/>
<dbReference type="VEuPathDB" id="TrichDB:TVAG_393980"/>
<feature type="region of interest" description="Disordered" evidence="3">
    <location>
        <begin position="56"/>
        <end position="75"/>
    </location>
</feature>
<dbReference type="CDD" id="cd12276">
    <property type="entry name" value="RRM2_MEI2_EAR1_like"/>
    <property type="match status" value="1"/>
</dbReference>
<keyword evidence="1 2" id="KW-0694">RNA-binding</keyword>
<proteinExistence type="predicted"/>
<name>A2DWB5_TRIV3</name>
<dbReference type="InParanoid" id="A2DWB5"/>
<dbReference type="InterPro" id="IPR035979">
    <property type="entry name" value="RBD_domain_sf"/>
</dbReference>
<dbReference type="GO" id="GO:0008143">
    <property type="term" value="F:poly(A) binding"/>
    <property type="evidence" value="ECO:0000318"/>
    <property type="project" value="GO_Central"/>
</dbReference>
<dbReference type="SMR" id="A2DWB5"/>
<dbReference type="Pfam" id="PF00076">
    <property type="entry name" value="RRM_1"/>
    <property type="match status" value="2"/>
</dbReference>